<dbReference type="EMBL" id="CP032097">
    <property type="protein sequence ID" value="AXX96390.1"/>
    <property type="molecule type" value="Genomic_DNA"/>
</dbReference>
<evidence type="ECO:0000313" key="6">
    <source>
        <dbReference type="EMBL" id="RXI32844.1"/>
    </source>
</evidence>
<dbReference type="SFLD" id="SFLDG01129">
    <property type="entry name" value="C1.5:_HAD__Beta-PGM__Phosphata"/>
    <property type="match status" value="1"/>
</dbReference>
<dbReference type="SUPFAM" id="SSF56784">
    <property type="entry name" value="HAD-like"/>
    <property type="match status" value="1"/>
</dbReference>
<keyword evidence="7" id="KW-1185">Reference proteome</keyword>
<dbReference type="InterPro" id="IPR023214">
    <property type="entry name" value="HAD_sf"/>
</dbReference>
<dbReference type="EC" id="3.1.3.18" evidence="4"/>
<dbReference type="NCBIfam" id="TIGR01509">
    <property type="entry name" value="HAD-SF-IA-v3"/>
    <property type="match status" value="1"/>
</dbReference>
<comment type="catalytic activity">
    <reaction evidence="1">
        <text>2-phosphoglycolate + H2O = glycolate + phosphate</text>
        <dbReference type="Rhea" id="RHEA:14369"/>
        <dbReference type="ChEBI" id="CHEBI:15377"/>
        <dbReference type="ChEBI" id="CHEBI:29805"/>
        <dbReference type="ChEBI" id="CHEBI:43474"/>
        <dbReference type="ChEBI" id="CHEBI:58033"/>
        <dbReference type="EC" id="3.1.3.18"/>
    </reaction>
</comment>
<evidence type="ECO:0000256" key="1">
    <source>
        <dbReference type="ARBA" id="ARBA00000830"/>
    </source>
</evidence>
<dbReference type="Proteomes" id="UP000262582">
    <property type="component" value="Chromosome"/>
</dbReference>
<evidence type="ECO:0000313" key="8">
    <source>
        <dbReference type="Proteomes" id="UP000290588"/>
    </source>
</evidence>
<evidence type="ECO:0000256" key="4">
    <source>
        <dbReference type="ARBA" id="ARBA00013078"/>
    </source>
</evidence>
<dbReference type="SFLD" id="SFLDG01135">
    <property type="entry name" value="C1.5.6:_HAD__Beta-PGM__Phospha"/>
    <property type="match status" value="1"/>
</dbReference>
<gene>
    <name evidence="5" type="primary">gph</name>
    <name evidence="5" type="ORF">AELL_2791</name>
    <name evidence="6" type="ORF">CP962_00120</name>
</gene>
<dbReference type="NCBIfam" id="TIGR01549">
    <property type="entry name" value="HAD-SF-IA-v1"/>
    <property type="match status" value="1"/>
</dbReference>
<dbReference type="Gene3D" id="3.40.50.1000">
    <property type="entry name" value="HAD superfamily/HAD-like"/>
    <property type="match status" value="1"/>
</dbReference>
<organism evidence="6 8">
    <name type="scientific">Arcobacter ellisii</name>
    <dbReference type="NCBI Taxonomy" id="913109"/>
    <lineage>
        <taxon>Bacteria</taxon>
        <taxon>Pseudomonadati</taxon>
        <taxon>Campylobacterota</taxon>
        <taxon>Epsilonproteobacteria</taxon>
        <taxon>Campylobacterales</taxon>
        <taxon>Arcobacteraceae</taxon>
        <taxon>Arcobacter</taxon>
    </lineage>
</organism>
<comment type="pathway">
    <text evidence="2">Organic acid metabolism; glycolate biosynthesis; glycolate from 2-phosphoglycolate: step 1/1.</text>
</comment>
<dbReference type="EMBL" id="NXIG01000001">
    <property type="protein sequence ID" value="RXI32844.1"/>
    <property type="molecule type" value="Genomic_DNA"/>
</dbReference>
<keyword evidence="6" id="KW-0378">Hydrolase</keyword>
<evidence type="ECO:0000256" key="3">
    <source>
        <dbReference type="ARBA" id="ARBA00006171"/>
    </source>
</evidence>
<dbReference type="Proteomes" id="UP000290588">
    <property type="component" value="Unassembled WGS sequence"/>
</dbReference>
<protein>
    <recommendedName>
        <fullName evidence="4">phosphoglycolate phosphatase</fullName>
        <ecNumber evidence="4">3.1.3.18</ecNumber>
    </recommendedName>
</protein>
<dbReference type="InterPro" id="IPR006439">
    <property type="entry name" value="HAD-SF_hydro_IA"/>
</dbReference>
<dbReference type="SFLD" id="SFLDS00003">
    <property type="entry name" value="Haloacid_Dehalogenase"/>
    <property type="match status" value="1"/>
</dbReference>
<reference evidence="6 8" key="1">
    <citation type="submission" date="2017-09" db="EMBL/GenBank/DDBJ databases">
        <title>Genomics of the genus Arcobacter.</title>
        <authorList>
            <person name="Perez-Cataluna A."/>
            <person name="Figueras M.J."/>
            <person name="Salas-Masso N."/>
        </authorList>
    </citation>
    <scope>NUCLEOTIDE SEQUENCE [LARGE SCALE GENOMIC DNA]</scope>
    <source>
        <strain evidence="6 8">CECT 7837</strain>
    </source>
</reference>
<sequence length="218" mass="24834">MAAGKKTIIFDLDGTLIDSLEDIAVCMNKVLEELNLPIHKIDDYKYFVGSGVDVLVENALKGHSLEIKNEVLKRFKKEYDQKLHENTKPYEGIYELLDELKKLDYNLAVLSNKPHDFTVQYVDYLFKDYGFKEVHGQKVEVPRKPHPIGAIAIAEALNVPCEEVFFVGDTLVDMKTAKSANMKAIGVLWGFRDEKELNEHGADFIVKHPLDILEIVKK</sequence>
<evidence type="ECO:0000256" key="2">
    <source>
        <dbReference type="ARBA" id="ARBA00004818"/>
    </source>
</evidence>
<dbReference type="InterPro" id="IPR036412">
    <property type="entry name" value="HAD-like_sf"/>
</dbReference>
<proteinExistence type="inferred from homology"/>
<dbReference type="InterPro" id="IPR050155">
    <property type="entry name" value="HAD-like_hydrolase_sf"/>
</dbReference>
<dbReference type="AlphaFoldDB" id="A0A347UC12"/>
<accession>A0A347UC12</accession>
<comment type="similarity">
    <text evidence="3">Belongs to the HAD-like hydrolase superfamily. CbbY/CbbZ/Gph/YieH family.</text>
</comment>
<dbReference type="Gene3D" id="1.10.150.240">
    <property type="entry name" value="Putative phosphatase, domain 2"/>
    <property type="match status" value="1"/>
</dbReference>
<evidence type="ECO:0000313" key="5">
    <source>
        <dbReference type="EMBL" id="AXX96390.1"/>
    </source>
</evidence>
<dbReference type="RefSeq" id="WP_118918524.1">
    <property type="nucleotide sequence ID" value="NZ_CP032097.1"/>
</dbReference>
<name>A0A347UC12_9BACT</name>
<dbReference type="InterPro" id="IPR041492">
    <property type="entry name" value="HAD_2"/>
</dbReference>
<dbReference type="PANTHER" id="PTHR43434">
    <property type="entry name" value="PHOSPHOGLYCOLATE PHOSPHATASE"/>
    <property type="match status" value="1"/>
</dbReference>
<dbReference type="KEGG" id="aell:AELL_2791"/>
<dbReference type="Pfam" id="PF13419">
    <property type="entry name" value="HAD_2"/>
    <property type="match status" value="1"/>
</dbReference>
<dbReference type="GO" id="GO:0008967">
    <property type="term" value="F:phosphoglycolate phosphatase activity"/>
    <property type="evidence" value="ECO:0007669"/>
    <property type="project" value="UniProtKB-EC"/>
</dbReference>
<dbReference type="GO" id="GO:0006281">
    <property type="term" value="P:DNA repair"/>
    <property type="evidence" value="ECO:0007669"/>
    <property type="project" value="TreeGrafter"/>
</dbReference>
<evidence type="ECO:0000313" key="7">
    <source>
        <dbReference type="Proteomes" id="UP000262582"/>
    </source>
</evidence>
<dbReference type="InterPro" id="IPR023198">
    <property type="entry name" value="PGP-like_dom2"/>
</dbReference>
<dbReference type="PRINTS" id="PR00413">
    <property type="entry name" value="HADHALOGNASE"/>
</dbReference>
<dbReference type="OrthoDB" id="9792518at2"/>
<dbReference type="GO" id="GO:0005829">
    <property type="term" value="C:cytosol"/>
    <property type="evidence" value="ECO:0007669"/>
    <property type="project" value="TreeGrafter"/>
</dbReference>
<reference evidence="5 7" key="2">
    <citation type="submission" date="2018-08" db="EMBL/GenBank/DDBJ databases">
        <title>Complete genome of the Arcobacter ellisii type strain LMG 26155.</title>
        <authorList>
            <person name="Miller W.G."/>
            <person name="Yee E."/>
            <person name="Bono J.L."/>
        </authorList>
    </citation>
    <scope>NUCLEOTIDE SEQUENCE [LARGE SCALE GENOMIC DNA]</scope>
    <source>
        <strain evidence="5 7">LMG 26155</strain>
    </source>
</reference>
<dbReference type="PANTHER" id="PTHR43434:SF1">
    <property type="entry name" value="PHOSPHOGLYCOLATE PHOSPHATASE"/>
    <property type="match status" value="1"/>
</dbReference>